<protein>
    <submittedName>
        <fullName evidence="5">Glycosyltransferase</fullName>
        <ecNumber evidence="5">2.4.-.-</ecNumber>
    </submittedName>
</protein>
<dbReference type="Proteomes" id="UP001597241">
    <property type="component" value="Unassembled WGS sequence"/>
</dbReference>
<gene>
    <name evidence="5" type="ORF">ACFQ5N_10120</name>
</gene>
<dbReference type="GO" id="GO:0016757">
    <property type="term" value="F:glycosyltransferase activity"/>
    <property type="evidence" value="ECO:0007669"/>
    <property type="project" value="UniProtKB-KW"/>
</dbReference>
<comment type="similarity">
    <text evidence="1">Belongs to the glycosyltransferase 2 family.</text>
</comment>
<feature type="domain" description="Glycosyltransferase 2-like" evidence="4">
    <location>
        <begin position="6"/>
        <end position="147"/>
    </location>
</feature>
<accession>A0ABW3WP63</accession>
<keyword evidence="3 5" id="KW-0808">Transferase</keyword>
<dbReference type="EC" id="2.4.-.-" evidence="5"/>
<dbReference type="Pfam" id="PF00535">
    <property type="entry name" value="Glycos_transf_2"/>
    <property type="match status" value="1"/>
</dbReference>
<organism evidence="5 6">
    <name type="scientific">Lutibacter holmesii</name>
    <dbReference type="NCBI Taxonomy" id="1137985"/>
    <lineage>
        <taxon>Bacteria</taxon>
        <taxon>Pseudomonadati</taxon>
        <taxon>Bacteroidota</taxon>
        <taxon>Flavobacteriia</taxon>
        <taxon>Flavobacteriales</taxon>
        <taxon>Flavobacteriaceae</taxon>
        <taxon>Lutibacter</taxon>
    </lineage>
</organism>
<dbReference type="InterPro" id="IPR029044">
    <property type="entry name" value="Nucleotide-diphossugar_trans"/>
</dbReference>
<evidence type="ECO:0000313" key="5">
    <source>
        <dbReference type="EMBL" id="MFD1294191.1"/>
    </source>
</evidence>
<evidence type="ECO:0000256" key="2">
    <source>
        <dbReference type="ARBA" id="ARBA00022676"/>
    </source>
</evidence>
<proteinExistence type="inferred from homology"/>
<evidence type="ECO:0000313" key="6">
    <source>
        <dbReference type="Proteomes" id="UP001597241"/>
    </source>
</evidence>
<name>A0ABW3WP63_9FLAO</name>
<comment type="caution">
    <text evidence="5">The sequence shown here is derived from an EMBL/GenBank/DDBJ whole genome shotgun (WGS) entry which is preliminary data.</text>
</comment>
<dbReference type="InterPro" id="IPR001173">
    <property type="entry name" value="Glyco_trans_2-like"/>
</dbReference>
<dbReference type="Gene3D" id="3.90.550.10">
    <property type="entry name" value="Spore Coat Polysaccharide Biosynthesis Protein SpsA, Chain A"/>
    <property type="match status" value="1"/>
</dbReference>
<keyword evidence="2 5" id="KW-0328">Glycosyltransferase</keyword>
<evidence type="ECO:0000256" key="3">
    <source>
        <dbReference type="ARBA" id="ARBA00022679"/>
    </source>
</evidence>
<dbReference type="EMBL" id="JBHTMV010000004">
    <property type="protein sequence ID" value="MFD1294191.1"/>
    <property type="molecule type" value="Genomic_DNA"/>
</dbReference>
<keyword evidence="6" id="KW-1185">Reference proteome</keyword>
<evidence type="ECO:0000256" key="1">
    <source>
        <dbReference type="ARBA" id="ARBA00006739"/>
    </source>
</evidence>
<evidence type="ECO:0000259" key="4">
    <source>
        <dbReference type="Pfam" id="PF00535"/>
    </source>
</evidence>
<dbReference type="RefSeq" id="WP_386809382.1">
    <property type="nucleotide sequence ID" value="NZ_JBHTMV010000004.1"/>
</dbReference>
<reference evidence="6" key="1">
    <citation type="journal article" date="2019" name="Int. J. Syst. Evol. Microbiol.">
        <title>The Global Catalogue of Microorganisms (GCM) 10K type strain sequencing project: providing services to taxonomists for standard genome sequencing and annotation.</title>
        <authorList>
            <consortium name="The Broad Institute Genomics Platform"/>
            <consortium name="The Broad Institute Genome Sequencing Center for Infectious Disease"/>
            <person name="Wu L."/>
            <person name="Ma J."/>
        </authorList>
    </citation>
    <scope>NUCLEOTIDE SEQUENCE [LARGE SCALE GENOMIC DNA]</scope>
    <source>
        <strain evidence="6">CCUG 62221</strain>
    </source>
</reference>
<sequence length="313" mass="35953">MKTIGIVILNYNNYSDTINCIKSVYKFCSSEELTLVIVDNGSNNNSIVEISSFLKQCGRSYEITESNIIIKKTTSEIILIKSNENLGYARGNNLGIRFLIQQKVEHILVLNNDILLTNNLIKPLINSLNLNPTVGLISPILMKDDTNIDYNCCRNNPTDNILISESIKFLKIPMLNEIIAKKYFLKSNPELILQEMIKCDIISGACILAKTSTWEQLNGFDENTFLYYEENILYEKLKKLNLKMALLTCVSAIHLGAKSTKVVQNTKLLSIELESLLYYLENYRKINRFKIILIQFFRLFQIHILNTYNLVKK</sequence>
<dbReference type="PANTHER" id="PTHR43179:SF12">
    <property type="entry name" value="GALACTOFURANOSYLTRANSFERASE GLFT2"/>
    <property type="match status" value="1"/>
</dbReference>
<dbReference type="SUPFAM" id="SSF53448">
    <property type="entry name" value="Nucleotide-diphospho-sugar transferases"/>
    <property type="match status" value="1"/>
</dbReference>
<dbReference type="PANTHER" id="PTHR43179">
    <property type="entry name" value="RHAMNOSYLTRANSFERASE WBBL"/>
    <property type="match status" value="1"/>
</dbReference>